<proteinExistence type="predicted"/>
<keyword evidence="1" id="KW-0472">Membrane</keyword>
<keyword evidence="1" id="KW-1133">Transmembrane helix</keyword>
<evidence type="ECO:0000259" key="2">
    <source>
        <dbReference type="Pfam" id="PF02470"/>
    </source>
</evidence>
<dbReference type="InterPro" id="IPR052336">
    <property type="entry name" value="MlaD_Phospholipid_Transporter"/>
</dbReference>
<sequence>MATLKGSRNNTLAGTLVIVSIFATIAVVIMLAGGLDFIGKRSYTVSFDFQTGVEGLEAGSQVHLGGRTVGTVAAVSFHRSDPSTIEAIHVTISVDNDIQFKEGAIAFLQKPLLGSTSVINFVALGEGPDIAEDDPIPGRLAPPSFLAQAGFGEDQQNKVQSIIERADEIAKNVQESSEWINTSLRPQADAIAGDVRAITADAREKWPDWASRVDEVFDNIKDVSGDARGFLDNVDERTTQLKDVLATAQAYLDDNREDVRASIANAKDVSEKADAFMDRLNGELADLAADLLESGKAAADSAETALAEAENVLLEQRPNIRETMANFRLTSDQVKDTLLEIRAAPWRLLYRPNVRDLEYELLYNSARSYARTVGEVRILTDRLETILAKPAGDITDEDRAAIAEFITDLARTRESYEKVESAFLDHLIDQNASE</sequence>
<accession>A0A813C2A1</accession>
<dbReference type="InterPro" id="IPR003399">
    <property type="entry name" value="Mce/MlaD"/>
</dbReference>
<dbReference type="PANTHER" id="PTHR33371:SF4">
    <property type="entry name" value="INTERMEMBRANE PHOSPHOLIPID TRANSPORT SYSTEM BINDING PROTEIN MLAD"/>
    <property type="match status" value="1"/>
</dbReference>
<dbReference type="Pfam" id="PF02470">
    <property type="entry name" value="MlaD"/>
    <property type="match status" value="1"/>
</dbReference>
<feature type="transmembrane region" description="Helical" evidence="1">
    <location>
        <begin position="12"/>
        <end position="35"/>
    </location>
</feature>
<keyword evidence="1" id="KW-0812">Transmembrane</keyword>
<dbReference type="EMBL" id="CAJNJA010085286">
    <property type="protein sequence ID" value="CAE7938019.1"/>
    <property type="molecule type" value="Genomic_DNA"/>
</dbReference>
<dbReference type="AlphaFoldDB" id="A0A813C2A1"/>
<protein>
    <recommendedName>
        <fullName evidence="2">Mce/MlaD domain-containing protein</fullName>
    </recommendedName>
</protein>
<gene>
    <name evidence="3" type="ORF">SNEC2469_LOCUS32989</name>
</gene>
<reference evidence="3" key="1">
    <citation type="submission" date="2021-02" db="EMBL/GenBank/DDBJ databases">
        <authorList>
            <person name="Dougan E. K."/>
            <person name="Rhodes N."/>
            <person name="Thang M."/>
            <person name="Chan C."/>
        </authorList>
    </citation>
    <scope>NUCLEOTIDE SEQUENCE</scope>
</reference>
<evidence type="ECO:0000313" key="4">
    <source>
        <dbReference type="Proteomes" id="UP000601435"/>
    </source>
</evidence>
<evidence type="ECO:0000313" key="3">
    <source>
        <dbReference type="EMBL" id="CAE7938019.1"/>
    </source>
</evidence>
<evidence type="ECO:0000256" key="1">
    <source>
        <dbReference type="SAM" id="Phobius"/>
    </source>
</evidence>
<keyword evidence="4" id="KW-1185">Reference proteome</keyword>
<dbReference type="PANTHER" id="PTHR33371">
    <property type="entry name" value="INTERMEMBRANE PHOSPHOLIPID TRANSPORT SYSTEM BINDING PROTEIN MLAD-RELATED"/>
    <property type="match status" value="1"/>
</dbReference>
<feature type="domain" description="Mce/MlaD" evidence="2">
    <location>
        <begin position="42"/>
        <end position="120"/>
    </location>
</feature>
<comment type="caution">
    <text evidence="3">The sequence shown here is derived from an EMBL/GenBank/DDBJ whole genome shotgun (WGS) entry which is preliminary data.</text>
</comment>
<organism evidence="3 4">
    <name type="scientific">Symbiodinium necroappetens</name>
    <dbReference type="NCBI Taxonomy" id="1628268"/>
    <lineage>
        <taxon>Eukaryota</taxon>
        <taxon>Sar</taxon>
        <taxon>Alveolata</taxon>
        <taxon>Dinophyceae</taxon>
        <taxon>Suessiales</taxon>
        <taxon>Symbiodiniaceae</taxon>
        <taxon>Symbiodinium</taxon>
    </lineage>
</organism>
<name>A0A813C2A1_9DINO</name>
<dbReference type="Proteomes" id="UP000601435">
    <property type="component" value="Unassembled WGS sequence"/>
</dbReference>